<dbReference type="AlphaFoldDB" id="A0A4Q0SQX3"/>
<proteinExistence type="predicted"/>
<organism evidence="1 2">
    <name type="scientific">Bradyrhizobium zhanjiangense</name>
    <dbReference type="NCBI Taxonomy" id="1325107"/>
    <lineage>
        <taxon>Bacteria</taxon>
        <taxon>Pseudomonadati</taxon>
        <taxon>Pseudomonadota</taxon>
        <taxon>Alphaproteobacteria</taxon>
        <taxon>Hyphomicrobiales</taxon>
        <taxon>Nitrobacteraceae</taxon>
        <taxon>Bradyrhizobium</taxon>
    </lineage>
</organism>
<comment type="caution">
    <text evidence="1">The sequence shown here is derived from an EMBL/GenBank/DDBJ whole genome shotgun (WGS) entry which is preliminary data.</text>
</comment>
<dbReference type="RefSeq" id="WP_128944319.1">
    <property type="nucleotide sequence ID" value="NZ_LBJM01000023.1"/>
</dbReference>
<evidence type="ECO:0000313" key="2">
    <source>
        <dbReference type="Proteomes" id="UP000290565"/>
    </source>
</evidence>
<evidence type="ECO:0000313" key="1">
    <source>
        <dbReference type="EMBL" id="RXH41058.1"/>
    </source>
</evidence>
<dbReference type="EMBL" id="LBJM01000023">
    <property type="protein sequence ID" value="RXH41058.1"/>
    <property type="molecule type" value="Genomic_DNA"/>
</dbReference>
<dbReference type="Proteomes" id="UP000290565">
    <property type="component" value="Unassembled WGS sequence"/>
</dbReference>
<gene>
    <name evidence="1" type="ORF">XH94_09450</name>
</gene>
<reference evidence="1 2" key="1">
    <citation type="submission" date="2015-04" db="EMBL/GenBank/DDBJ databases">
        <title>Comparative genomics of rhizobia nodulating Arachis hypogaea in China.</title>
        <authorList>
            <person name="Li Y."/>
        </authorList>
    </citation>
    <scope>NUCLEOTIDE SEQUENCE [LARGE SCALE GENOMIC DNA]</scope>
    <source>
        <strain evidence="1 2">CCBAU 51787</strain>
    </source>
</reference>
<protein>
    <submittedName>
        <fullName evidence="1">Uncharacterized protein</fullName>
    </submittedName>
</protein>
<accession>A0A4Q0SQX3</accession>
<name>A0A4Q0SQX3_9BRAD</name>
<sequence>MALRIVEKNLENVQPELHGLYVKQKNGEYHLNISDLEDYFARRTADVAAELKITQLNEKRLAIEECCLRVLSGRNVMRNGEIFLRKHLEECLAIETMDGQRVGRIRGEDGKSLIGDGSDGFSTLTEAATRYVEQYPTVFGVEGGGKSSPAASLGKTITRQEFDSLDPISRAQRMRDGYTLVEGHPAALAKAAVRPGDKLLSRAEFDRLAPKERATRFAEGYKLVD</sequence>